<dbReference type="Gene3D" id="2.40.50.1070">
    <property type="match status" value="1"/>
</dbReference>
<evidence type="ECO:0000313" key="8">
    <source>
        <dbReference type="EMBL" id="GAN60768.1"/>
    </source>
</evidence>
<evidence type="ECO:0000256" key="1">
    <source>
        <dbReference type="ARBA" id="ARBA00022485"/>
    </source>
</evidence>
<dbReference type="RefSeq" id="WP_261766331.1">
    <property type="nucleotide sequence ID" value="NZ_BAMV01000016.1"/>
</dbReference>
<reference evidence="9 11" key="2">
    <citation type="submission" date="2019-07" db="EMBL/GenBank/DDBJ databases">
        <title>Whole genome shotgun sequence of Acetobacter cibinongensis NBRC 16605.</title>
        <authorList>
            <person name="Hosoyama A."/>
            <person name="Uohara A."/>
            <person name="Ohji S."/>
            <person name="Ichikawa N."/>
        </authorList>
    </citation>
    <scope>NUCLEOTIDE SEQUENCE [LARGE SCALE GENOMIC DNA]</scope>
    <source>
        <strain evidence="9 11">NBRC 16605</strain>
    </source>
</reference>
<dbReference type="EMBL" id="BAMV01000016">
    <property type="protein sequence ID" value="GAN60768.1"/>
    <property type="molecule type" value="Genomic_DNA"/>
</dbReference>
<sequence>MTQNDVIRSAPTERTVTIGYLGAQGDGMARLNDGTVIHLPNTVPGDTVTITSRGGKDWHVERIDTPSPDRVTPPCSLFETCGGCALQHVAPSALLSWKTDRVLFALKKAGFKTLPEVVQHQVPPHSRRRADLAIRRNGKELLLGLHARGSAQIVDLTTCEIMHPTLFAALQPLRQVLRSLEGLRQAGEIQINLLDSGLDILFSTDGPLTAADRIRLAAFADSLSIPRINWYQRGSDTYETVAQRGSVFHSLAAASVAPPPGAFLQATQESERWIQDAVLAALPAKLAKRDSIIELYAGCGTLSFPLSTLARVVAYEGYPPAATCLKTAASGYKLDVSLRDLNRQPIMARELGEAAAVVLDPPHAGARLQMKQLTLGKPKHVVYVSCNPAALAKDAEALHAAGYSLTSVQVIDQFLWSAEVEAVCGFTHESSRRSRSGPSRLGL</sequence>
<dbReference type="InterPro" id="IPR012340">
    <property type="entry name" value="NA-bd_OB-fold"/>
</dbReference>
<evidence type="ECO:0000256" key="6">
    <source>
        <dbReference type="PROSITE-ProRule" id="PRU01024"/>
    </source>
</evidence>
<keyword evidence="11" id="KW-1185">Reference proteome</keyword>
<dbReference type="Pfam" id="PF01938">
    <property type="entry name" value="TRAM"/>
    <property type="match status" value="1"/>
</dbReference>
<evidence type="ECO:0000256" key="4">
    <source>
        <dbReference type="ARBA" id="ARBA00022691"/>
    </source>
</evidence>
<feature type="binding site" evidence="6">
    <location>
        <position position="265"/>
    </location>
    <ligand>
        <name>S-adenosyl-L-methionine</name>
        <dbReference type="ChEBI" id="CHEBI:59789"/>
    </ligand>
</feature>
<dbReference type="GO" id="GO:0070475">
    <property type="term" value="P:rRNA base methylation"/>
    <property type="evidence" value="ECO:0007669"/>
    <property type="project" value="TreeGrafter"/>
</dbReference>
<dbReference type="Gene3D" id="2.40.50.140">
    <property type="entry name" value="Nucleic acid-binding proteins"/>
    <property type="match status" value="1"/>
</dbReference>
<dbReference type="InterPro" id="IPR029063">
    <property type="entry name" value="SAM-dependent_MTases_sf"/>
</dbReference>
<evidence type="ECO:0000256" key="5">
    <source>
        <dbReference type="ARBA" id="ARBA00023014"/>
    </source>
</evidence>
<organism evidence="8 10">
    <name type="scientific">Acetobacter cibinongensis</name>
    <dbReference type="NCBI Taxonomy" id="146475"/>
    <lineage>
        <taxon>Bacteria</taxon>
        <taxon>Pseudomonadati</taxon>
        <taxon>Pseudomonadota</taxon>
        <taxon>Alphaproteobacteria</taxon>
        <taxon>Acetobacterales</taxon>
        <taxon>Acetobacteraceae</taxon>
        <taxon>Acetobacter</taxon>
    </lineage>
</organism>
<feature type="active site" description="Nucleophile" evidence="6">
    <location>
        <position position="386"/>
    </location>
</feature>
<dbReference type="InterPro" id="IPR002792">
    <property type="entry name" value="TRAM_dom"/>
</dbReference>
<protein>
    <submittedName>
        <fullName evidence="9">RNA methyltransferase</fullName>
    </submittedName>
    <submittedName>
        <fullName evidence="8">Ribosomal RNA 23S/tRNA (Uracil-5-)methyltransferase</fullName>
    </submittedName>
</protein>
<evidence type="ECO:0000256" key="2">
    <source>
        <dbReference type="ARBA" id="ARBA00022603"/>
    </source>
</evidence>
<dbReference type="Proteomes" id="UP000032671">
    <property type="component" value="Unassembled WGS sequence"/>
</dbReference>
<dbReference type="STRING" id="1231339.Abci_016_114"/>
<keyword evidence="3 6" id="KW-0808">Transferase</keyword>
<evidence type="ECO:0000313" key="10">
    <source>
        <dbReference type="Proteomes" id="UP000032671"/>
    </source>
</evidence>
<dbReference type="PANTHER" id="PTHR11061:SF49">
    <property type="entry name" value="23S RRNA (URACIL(1939)-C(5))-METHYLTRANSFERASE RLMD"/>
    <property type="match status" value="1"/>
</dbReference>
<dbReference type="EMBL" id="BJVU01000004">
    <property type="protein sequence ID" value="GEL58799.1"/>
    <property type="molecule type" value="Genomic_DNA"/>
</dbReference>
<dbReference type="Pfam" id="PF05958">
    <property type="entry name" value="tRNA_U5-meth_tr"/>
    <property type="match status" value="1"/>
</dbReference>
<keyword evidence="4 6" id="KW-0949">S-adenosyl-L-methionine</keyword>
<evidence type="ECO:0000313" key="11">
    <source>
        <dbReference type="Proteomes" id="UP000321891"/>
    </source>
</evidence>
<accession>A0A0D6N5E1</accession>
<dbReference type="Proteomes" id="UP000321891">
    <property type="component" value="Unassembled WGS sequence"/>
</dbReference>
<dbReference type="Gene3D" id="3.40.50.150">
    <property type="entry name" value="Vaccinia Virus protein VP39"/>
    <property type="match status" value="1"/>
</dbReference>
<dbReference type="InterPro" id="IPR010280">
    <property type="entry name" value="U5_MeTrfase_fam"/>
</dbReference>
<evidence type="ECO:0000256" key="3">
    <source>
        <dbReference type="ARBA" id="ARBA00022679"/>
    </source>
</evidence>
<comment type="caution">
    <text evidence="8">The sequence shown here is derived from an EMBL/GenBank/DDBJ whole genome shotgun (WGS) entry which is preliminary data.</text>
</comment>
<keyword evidence="2 6" id="KW-0489">Methyltransferase</keyword>
<name>A0A0D6N5E1_9PROT</name>
<evidence type="ECO:0000259" key="7">
    <source>
        <dbReference type="Pfam" id="PF01938"/>
    </source>
</evidence>
<evidence type="ECO:0000313" key="9">
    <source>
        <dbReference type="EMBL" id="GEL58799.1"/>
    </source>
</evidence>
<reference evidence="8 10" key="1">
    <citation type="submission" date="2012-11" db="EMBL/GenBank/DDBJ databases">
        <title>Whole genome sequence of Acetobacter cibinongensis 4H-1.</title>
        <authorList>
            <person name="Azuma Y."/>
            <person name="Higashiura N."/>
            <person name="Hirakawa H."/>
            <person name="Matsushita K."/>
        </authorList>
    </citation>
    <scope>NUCLEOTIDE SEQUENCE [LARGE SCALE GENOMIC DNA]</scope>
    <source>
        <strain evidence="8 10">4H-1</strain>
    </source>
</reference>
<dbReference type="SUPFAM" id="SSF50249">
    <property type="entry name" value="Nucleic acid-binding proteins"/>
    <property type="match status" value="1"/>
</dbReference>
<feature type="binding site" evidence="6">
    <location>
        <position position="360"/>
    </location>
    <ligand>
        <name>S-adenosyl-L-methionine</name>
        <dbReference type="ChEBI" id="CHEBI:59789"/>
    </ligand>
</feature>
<keyword evidence="5" id="KW-0411">Iron-sulfur</keyword>
<dbReference type="GO" id="GO:0070041">
    <property type="term" value="F:rRNA (uridine-C5-)-methyltransferase activity"/>
    <property type="evidence" value="ECO:0007669"/>
    <property type="project" value="TreeGrafter"/>
</dbReference>
<gene>
    <name evidence="8" type="ORF">Abci_016_114</name>
    <name evidence="9" type="ORF">ACI01nite_14010</name>
</gene>
<proteinExistence type="inferred from homology"/>
<dbReference type="GO" id="GO:0051539">
    <property type="term" value="F:4 iron, 4 sulfur cluster binding"/>
    <property type="evidence" value="ECO:0007669"/>
    <property type="project" value="UniProtKB-KW"/>
</dbReference>
<keyword evidence="1" id="KW-0479">Metal-binding</keyword>
<dbReference type="SUPFAM" id="SSF53335">
    <property type="entry name" value="S-adenosyl-L-methionine-dependent methyltransferases"/>
    <property type="match status" value="1"/>
</dbReference>
<keyword evidence="1" id="KW-0004">4Fe-4S</keyword>
<dbReference type="PROSITE" id="PS51687">
    <property type="entry name" value="SAM_MT_RNA_M5U"/>
    <property type="match status" value="1"/>
</dbReference>
<feature type="binding site" evidence="6">
    <location>
        <position position="316"/>
    </location>
    <ligand>
        <name>S-adenosyl-L-methionine</name>
        <dbReference type="ChEBI" id="CHEBI:59789"/>
    </ligand>
</feature>
<feature type="binding site" evidence="6">
    <location>
        <position position="296"/>
    </location>
    <ligand>
        <name>S-adenosyl-L-methionine</name>
        <dbReference type="ChEBI" id="CHEBI:59789"/>
    </ligand>
</feature>
<dbReference type="PANTHER" id="PTHR11061">
    <property type="entry name" value="RNA M5U METHYLTRANSFERASE"/>
    <property type="match status" value="1"/>
</dbReference>
<accession>A0A6N3SQT2</accession>
<keyword evidence="1" id="KW-0408">Iron</keyword>
<comment type="similarity">
    <text evidence="6">Belongs to the class I-like SAM-binding methyltransferase superfamily. RNA M5U methyltransferase family.</text>
</comment>
<dbReference type="AlphaFoldDB" id="A0A0D6N5E1"/>
<feature type="domain" description="TRAM" evidence="7">
    <location>
        <begin position="13"/>
        <end position="50"/>
    </location>
</feature>